<reference evidence="8 9" key="1">
    <citation type="submission" date="2015-03" db="EMBL/GenBank/DDBJ databases">
        <authorList>
            <person name="Murphy D."/>
        </authorList>
    </citation>
    <scope>NUCLEOTIDE SEQUENCE [LARGE SCALE GENOMIC DNA]</scope>
    <source>
        <strain evidence="8 9">OL-4</strain>
    </source>
</reference>
<dbReference type="GO" id="GO:0071978">
    <property type="term" value="P:bacterial-type flagellum-dependent swarming motility"/>
    <property type="evidence" value="ECO:0007669"/>
    <property type="project" value="TreeGrafter"/>
</dbReference>
<name>A0A0E4C8P3_9FIRM</name>
<dbReference type="InterPro" id="IPR053967">
    <property type="entry name" value="LlgE_F_G-like_D1"/>
</dbReference>
<dbReference type="InterPro" id="IPR010930">
    <property type="entry name" value="Flg_bb/hook_C_dom"/>
</dbReference>
<feature type="domain" description="Flagellar basal-body/hook protein C-terminal" evidence="6">
    <location>
        <begin position="217"/>
        <end position="259"/>
    </location>
</feature>
<evidence type="ECO:0000259" key="5">
    <source>
        <dbReference type="Pfam" id="PF00460"/>
    </source>
</evidence>
<proteinExistence type="inferred from homology"/>
<dbReference type="OrthoDB" id="9804559at2"/>
<dbReference type="Proteomes" id="UP000045545">
    <property type="component" value="Unassembled WGS sequence"/>
</dbReference>
<comment type="similarity">
    <text evidence="1 4">Belongs to the flagella basal body rod proteins family.</text>
</comment>
<feature type="domain" description="Flagellar hook protein FlgE/F/G-like D1" evidence="7">
    <location>
        <begin position="94"/>
        <end position="158"/>
    </location>
</feature>
<protein>
    <recommendedName>
        <fullName evidence="2 3">Flagellar basal-body rod protein FlgG</fullName>
    </recommendedName>
</protein>
<evidence type="ECO:0000259" key="6">
    <source>
        <dbReference type="Pfam" id="PF06429"/>
    </source>
</evidence>
<evidence type="ECO:0000256" key="1">
    <source>
        <dbReference type="ARBA" id="ARBA00009677"/>
    </source>
</evidence>
<dbReference type="InterPro" id="IPR001444">
    <property type="entry name" value="Flag_bb_rod_N"/>
</dbReference>
<evidence type="ECO:0000256" key="3">
    <source>
        <dbReference type="NCBIfam" id="TIGR02488"/>
    </source>
</evidence>
<dbReference type="PANTHER" id="PTHR30435">
    <property type="entry name" value="FLAGELLAR PROTEIN"/>
    <property type="match status" value="1"/>
</dbReference>
<evidence type="ECO:0000259" key="7">
    <source>
        <dbReference type="Pfam" id="PF22692"/>
    </source>
</evidence>
<dbReference type="SUPFAM" id="SSF117143">
    <property type="entry name" value="Flagellar hook protein flgE"/>
    <property type="match status" value="1"/>
</dbReference>
<keyword evidence="8" id="KW-0282">Flagellum</keyword>
<accession>A0A0E4C8P3</accession>
<keyword evidence="4" id="KW-0975">Bacterial flagellum</keyword>
<evidence type="ECO:0000256" key="2">
    <source>
        <dbReference type="ARBA" id="ARBA00017948"/>
    </source>
</evidence>
<dbReference type="InterPro" id="IPR020013">
    <property type="entry name" value="Flagellar_FlgE/F/G"/>
</dbReference>
<dbReference type="InterPro" id="IPR012834">
    <property type="entry name" value="FlgG_G_neg"/>
</dbReference>
<dbReference type="PANTHER" id="PTHR30435:SF19">
    <property type="entry name" value="FLAGELLAR BASAL-BODY ROD PROTEIN FLGG"/>
    <property type="match status" value="1"/>
</dbReference>
<keyword evidence="8" id="KW-0966">Cell projection</keyword>
<evidence type="ECO:0000313" key="9">
    <source>
        <dbReference type="Proteomes" id="UP000045545"/>
    </source>
</evidence>
<evidence type="ECO:0000313" key="8">
    <source>
        <dbReference type="EMBL" id="CFX56945.1"/>
    </source>
</evidence>
<keyword evidence="9" id="KW-1185">Reference proteome</keyword>
<evidence type="ECO:0000256" key="4">
    <source>
        <dbReference type="RuleBase" id="RU362116"/>
    </source>
</evidence>
<dbReference type="EMBL" id="CGIH01000026">
    <property type="protein sequence ID" value="CFX56945.1"/>
    <property type="molecule type" value="Genomic_DNA"/>
</dbReference>
<keyword evidence="8" id="KW-0969">Cilium</keyword>
<gene>
    <name evidence="8" type="ORF">1461</name>
</gene>
<comment type="subcellular location">
    <subcellularLocation>
        <location evidence="4">Bacterial flagellum basal body</location>
    </subcellularLocation>
</comment>
<dbReference type="STRING" id="690567.1461"/>
<dbReference type="Pfam" id="PF06429">
    <property type="entry name" value="Flg_bbr_C"/>
    <property type="match status" value="1"/>
</dbReference>
<dbReference type="NCBIfam" id="TIGR02488">
    <property type="entry name" value="flgG_G_neg"/>
    <property type="match status" value="1"/>
</dbReference>
<dbReference type="InterPro" id="IPR037925">
    <property type="entry name" value="FlgE/F/G-like"/>
</dbReference>
<dbReference type="RefSeq" id="WP_046497104.1">
    <property type="nucleotide sequence ID" value="NZ_CGIH01000026.1"/>
</dbReference>
<dbReference type="NCBIfam" id="TIGR03506">
    <property type="entry name" value="FlgEFG_subfam"/>
    <property type="match status" value="2"/>
</dbReference>
<dbReference type="AlphaFoldDB" id="A0A0E4C8P3"/>
<dbReference type="GO" id="GO:0009426">
    <property type="term" value="C:bacterial-type flagellum basal body, distal rod"/>
    <property type="evidence" value="ECO:0007669"/>
    <property type="project" value="UniProtKB-UniRule"/>
</dbReference>
<organism evidence="8 9">
    <name type="scientific">Syntrophomonas zehnderi OL-4</name>
    <dbReference type="NCBI Taxonomy" id="690567"/>
    <lineage>
        <taxon>Bacteria</taxon>
        <taxon>Bacillati</taxon>
        <taxon>Bacillota</taxon>
        <taxon>Clostridia</taxon>
        <taxon>Eubacteriales</taxon>
        <taxon>Syntrophomonadaceae</taxon>
        <taxon>Syntrophomonas</taxon>
    </lineage>
</organism>
<sequence>MMRSLYTASTGMYAQQLNVDNLANNMSNVNTVGFKKQRVEFQDLLYQTIKRPVSTEETNQPVGLSVGLGVKPAAIATLFSQGTLQNTENPLDVAINGDAFFKIMVEGFDEPLYSKDGSFKIDGEGNLVTADGNKVVGAEQIDEGAYDVKIDETGLVSYMIAGQNDAQEAGRIELARFTNPMGLERVGNNLYQATPNSGEPQDCDLLTDKSVSLIPCHLEMSNVKIVEEMVNLITAQRAYEINSKVIQSSDEMLQTASNLRR</sequence>
<dbReference type="Pfam" id="PF22692">
    <property type="entry name" value="LlgE_F_G_D1"/>
    <property type="match status" value="1"/>
</dbReference>
<feature type="domain" description="Flagellar basal body rod protein N-terminal" evidence="5">
    <location>
        <begin position="5"/>
        <end position="35"/>
    </location>
</feature>
<dbReference type="Pfam" id="PF00460">
    <property type="entry name" value="Flg_bb_rod"/>
    <property type="match status" value="1"/>
</dbReference>